<dbReference type="Proteomes" id="UP000196877">
    <property type="component" value="Chromosome"/>
</dbReference>
<evidence type="ECO:0000313" key="3">
    <source>
        <dbReference type="Proteomes" id="UP000196877"/>
    </source>
</evidence>
<dbReference type="InterPro" id="IPR012312">
    <property type="entry name" value="Hemerythrin-like"/>
</dbReference>
<dbReference type="RefSeq" id="WP_006637103.1">
    <property type="nucleotide sequence ID" value="NZ_BORD01000006.1"/>
</dbReference>
<dbReference type="Gene3D" id="1.20.120.520">
    <property type="entry name" value="nmb1532 protein domain like"/>
    <property type="match status" value="1"/>
</dbReference>
<gene>
    <name evidence="2" type="ORF">S101395_02542</name>
</gene>
<evidence type="ECO:0000313" key="2">
    <source>
        <dbReference type="EMBL" id="ASB89049.1"/>
    </source>
</evidence>
<evidence type="ECO:0000259" key="1">
    <source>
        <dbReference type="Pfam" id="PF01814"/>
    </source>
</evidence>
<name>A0ABM6LI83_9BACI</name>
<organism evidence="2 3">
    <name type="scientific">Bacillus sonorensis</name>
    <dbReference type="NCBI Taxonomy" id="119858"/>
    <lineage>
        <taxon>Bacteria</taxon>
        <taxon>Bacillati</taxon>
        <taxon>Bacillota</taxon>
        <taxon>Bacilli</taxon>
        <taxon>Bacillales</taxon>
        <taxon>Bacillaceae</taxon>
        <taxon>Bacillus</taxon>
    </lineage>
</organism>
<keyword evidence="3" id="KW-1185">Reference proteome</keyword>
<reference evidence="2 3" key="1">
    <citation type="submission" date="2017-06" db="EMBL/GenBank/DDBJ databases">
        <title>Genome sequence of Bacillus sonorensis strain SRCM101395.</title>
        <authorList>
            <person name="Cho S.H."/>
        </authorList>
    </citation>
    <scope>NUCLEOTIDE SEQUENCE [LARGE SCALE GENOMIC DNA]</scope>
    <source>
        <strain evidence="2 3">SRCM101395</strain>
    </source>
</reference>
<dbReference type="GeneID" id="92853510"/>
<dbReference type="Pfam" id="PF01814">
    <property type="entry name" value="Hemerythrin"/>
    <property type="match status" value="1"/>
</dbReference>
<proteinExistence type="predicted"/>
<accession>A0ABM6LI83</accession>
<protein>
    <recommendedName>
        <fullName evidence="1">Hemerythrin-like domain-containing protein</fullName>
    </recommendedName>
</protein>
<feature type="domain" description="Hemerythrin-like" evidence="1">
    <location>
        <begin position="24"/>
        <end position="136"/>
    </location>
</feature>
<sequence length="139" mass="16012">MSGPSLNKLGAHRSIHDGAVTEGRDLMEVLERVYREKHEKHAMIAAKALLDHWETRTIAHADSEEEGLYKRKLEDNPDISHTLSMLKRDHDLLRILVSEIKELLDGQGVTDDVLDRFKAIYVLVQIHNRDEEAHLLDHH</sequence>
<dbReference type="EMBL" id="CP021920">
    <property type="protein sequence ID" value="ASB89049.1"/>
    <property type="molecule type" value="Genomic_DNA"/>
</dbReference>